<dbReference type="Pfam" id="PF16925">
    <property type="entry name" value="TetR_C_13"/>
    <property type="match status" value="1"/>
</dbReference>
<evidence type="ECO:0000256" key="2">
    <source>
        <dbReference type="ARBA" id="ARBA00023125"/>
    </source>
</evidence>
<dbReference type="SUPFAM" id="SSF46689">
    <property type="entry name" value="Homeodomain-like"/>
    <property type="match status" value="1"/>
</dbReference>
<sequence length="193" mass="22119">MNVKHSKDDVLKAGMELFRLNGYHNTGTNEILKSAGISRGSFYNFFKDKDDFGAQVLDYYGVWSTDYMKELLRDKRLNPRKRLIHLFDIFVQGYKRDNFKWGCLLVGMSQEVGQINPKLTEACSTNFESFIYVFQDCIEEGQQDGTISTAQDARSLTIAMLAMYNGALVLMKSGMHEEPLIAFQNQLELMLKP</sequence>
<dbReference type="RefSeq" id="WP_343768299.1">
    <property type="nucleotide sequence ID" value="NZ_BAAAFG010000016.1"/>
</dbReference>
<organism evidence="6 7">
    <name type="scientific">Gangjinia marincola</name>
    <dbReference type="NCBI Taxonomy" id="578463"/>
    <lineage>
        <taxon>Bacteria</taxon>
        <taxon>Pseudomonadati</taxon>
        <taxon>Bacteroidota</taxon>
        <taxon>Flavobacteriia</taxon>
        <taxon>Flavobacteriales</taxon>
        <taxon>Flavobacteriaceae</taxon>
        <taxon>Gangjinia</taxon>
    </lineage>
</organism>
<dbReference type="PROSITE" id="PS50977">
    <property type="entry name" value="HTH_TETR_2"/>
    <property type="match status" value="1"/>
</dbReference>
<accession>A0ABN1MKD6</accession>
<dbReference type="Pfam" id="PF00440">
    <property type="entry name" value="TetR_N"/>
    <property type="match status" value="1"/>
</dbReference>
<dbReference type="InterPro" id="IPR001647">
    <property type="entry name" value="HTH_TetR"/>
</dbReference>
<evidence type="ECO:0000313" key="6">
    <source>
        <dbReference type="EMBL" id="GAA0873373.1"/>
    </source>
</evidence>
<evidence type="ECO:0000259" key="5">
    <source>
        <dbReference type="PROSITE" id="PS50977"/>
    </source>
</evidence>
<keyword evidence="1" id="KW-0805">Transcription regulation</keyword>
<evidence type="ECO:0000313" key="7">
    <source>
        <dbReference type="Proteomes" id="UP001500507"/>
    </source>
</evidence>
<evidence type="ECO:0000256" key="3">
    <source>
        <dbReference type="ARBA" id="ARBA00023163"/>
    </source>
</evidence>
<reference evidence="6 7" key="1">
    <citation type="journal article" date="2019" name="Int. J. Syst. Evol. Microbiol.">
        <title>The Global Catalogue of Microorganisms (GCM) 10K type strain sequencing project: providing services to taxonomists for standard genome sequencing and annotation.</title>
        <authorList>
            <consortium name="The Broad Institute Genomics Platform"/>
            <consortium name="The Broad Institute Genome Sequencing Center for Infectious Disease"/>
            <person name="Wu L."/>
            <person name="Ma J."/>
        </authorList>
    </citation>
    <scope>NUCLEOTIDE SEQUENCE [LARGE SCALE GENOMIC DNA]</scope>
    <source>
        <strain evidence="6 7">JCM 16082</strain>
    </source>
</reference>
<dbReference type="Proteomes" id="UP001500507">
    <property type="component" value="Unassembled WGS sequence"/>
</dbReference>
<dbReference type="EMBL" id="BAAAFG010000016">
    <property type="protein sequence ID" value="GAA0873373.1"/>
    <property type="molecule type" value="Genomic_DNA"/>
</dbReference>
<dbReference type="InterPro" id="IPR011075">
    <property type="entry name" value="TetR_C"/>
</dbReference>
<dbReference type="Gene3D" id="1.10.357.10">
    <property type="entry name" value="Tetracycline Repressor, domain 2"/>
    <property type="match status" value="1"/>
</dbReference>
<evidence type="ECO:0000256" key="1">
    <source>
        <dbReference type="ARBA" id="ARBA00023015"/>
    </source>
</evidence>
<dbReference type="PANTHER" id="PTHR47506">
    <property type="entry name" value="TRANSCRIPTIONAL REGULATORY PROTEIN"/>
    <property type="match status" value="1"/>
</dbReference>
<evidence type="ECO:0000256" key="4">
    <source>
        <dbReference type="PROSITE-ProRule" id="PRU00335"/>
    </source>
</evidence>
<name>A0ABN1MKD6_9FLAO</name>
<proteinExistence type="predicted"/>
<feature type="DNA-binding region" description="H-T-H motif" evidence="4">
    <location>
        <begin position="27"/>
        <end position="46"/>
    </location>
</feature>
<keyword evidence="7" id="KW-1185">Reference proteome</keyword>
<dbReference type="PANTHER" id="PTHR47506:SF6">
    <property type="entry name" value="HTH-TYPE TRANSCRIPTIONAL REPRESSOR NEMR"/>
    <property type="match status" value="1"/>
</dbReference>
<keyword evidence="2 4" id="KW-0238">DNA-binding</keyword>
<dbReference type="SUPFAM" id="SSF48498">
    <property type="entry name" value="Tetracyclin repressor-like, C-terminal domain"/>
    <property type="match status" value="1"/>
</dbReference>
<comment type="caution">
    <text evidence="6">The sequence shown here is derived from an EMBL/GenBank/DDBJ whole genome shotgun (WGS) entry which is preliminary data.</text>
</comment>
<dbReference type="InterPro" id="IPR009057">
    <property type="entry name" value="Homeodomain-like_sf"/>
</dbReference>
<protein>
    <submittedName>
        <fullName evidence="6">TetR/AcrR family transcriptional regulator</fullName>
    </submittedName>
</protein>
<keyword evidence="3" id="KW-0804">Transcription</keyword>
<dbReference type="InterPro" id="IPR036271">
    <property type="entry name" value="Tet_transcr_reg_TetR-rel_C_sf"/>
</dbReference>
<dbReference type="PRINTS" id="PR00455">
    <property type="entry name" value="HTHTETR"/>
</dbReference>
<feature type="domain" description="HTH tetR-type" evidence="5">
    <location>
        <begin position="4"/>
        <end position="64"/>
    </location>
</feature>
<gene>
    <name evidence="6" type="ORF">GCM10009117_25200</name>
</gene>